<dbReference type="Pfam" id="PF13472">
    <property type="entry name" value="Lipase_GDSL_2"/>
    <property type="match status" value="1"/>
</dbReference>
<dbReference type="PANTHER" id="PTHR30383">
    <property type="entry name" value="THIOESTERASE 1/PROTEASE 1/LYSOPHOSPHOLIPASE L1"/>
    <property type="match status" value="1"/>
</dbReference>
<organism evidence="2 3">
    <name type="scientific">Desulforamulus hydrothermalis Lam5 = DSM 18033</name>
    <dbReference type="NCBI Taxonomy" id="1121428"/>
    <lineage>
        <taxon>Bacteria</taxon>
        <taxon>Bacillati</taxon>
        <taxon>Bacillota</taxon>
        <taxon>Clostridia</taxon>
        <taxon>Eubacteriales</taxon>
        <taxon>Peptococcaceae</taxon>
        <taxon>Desulforamulus</taxon>
    </lineage>
</organism>
<name>K8E0V8_9FIRM</name>
<sequence length="312" mass="33932">MLKVIQTAMTPADLARLKGQPVMDARPLTAGLDNLSHIRQVAAAACAAAEAGGFTSLLLPVINTRKQETAAATVAPLLVSEVRRYLSLGSRLAEVTFVLPDQRWLEAFQQAAGRQKIVCLGDSITYGYPEGPDSSWVNLAAAATGYRFINRGVNGDTTGQMLARFARDVAEETPAYVILAGGHNDGWLGVPLSEVAANISSLVDQSFEHGICPLLVLPSPLHLEQMLRHYPGSRRAAVAYCHRLEQIRRWLGRYAAARGLLTIDFYTPLLDNGTGQADTKYLLDGGHPTRQGYRMLADAVVNRLKGRLHFTQ</sequence>
<dbReference type="STRING" id="1121428.DESHY_70070"/>
<feature type="domain" description="SGNH hydrolase-type esterase" evidence="1">
    <location>
        <begin position="119"/>
        <end position="294"/>
    </location>
</feature>
<dbReference type="PANTHER" id="PTHR30383:SF5">
    <property type="entry name" value="SGNH HYDROLASE-TYPE ESTERASE DOMAIN-CONTAINING PROTEIN"/>
    <property type="match status" value="1"/>
</dbReference>
<gene>
    <name evidence="2" type="ORF">DESHY_70070</name>
</gene>
<comment type="caution">
    <text evidence="2">The sequence shown here is derived from an EMBL/GenBank/DDBJ whole genome shotgun (WGS) entry which is preliminary data.</text>
</comment>
<dbReference type="GO" id="GO:0004622">
    <property type="term" value="F:phosphatidylcholine lysophospholipase activity"/>
    <property type="evidence" value="ECO:0007669"/>
    <property type="project" value="TreeGrafter"/>
</dbReference>
<dbReference type="Gene3D" id="3.40.50.1110">
    <property type="entry name" value="SGNH hydrolase"/>
    <property type="match status" value="1"/>
</dbReference>
<dbReference type="eggNOG" id="COG2755">
    <property type="taxonomic scope" value="Bacteria"/>
</dbReference>
<dbReference type="Proteomes" id="UP000009315">
    <property type="component" value="Unassembled WGS sequence"/>
</dbReference>
<dbReference type="InterPro" id="IPR036514">
    <property type="entry name" value="SGNH_hydro_sf"/>
</dbReference>
<dbReference type="EMBL" id="CAOS01000014">
    <property type="protein sequence ID" value="CCO09284.1"/>
    <property type="molecule type" value="Genomic_DNA"/>
</dbReference>
<dbReference type="InterPro" id="IPR051532">
    <property type="entry name" value="Ester_Hydrolysis_Enzymes"/>
</dbReference>
<protein>
    <submittedName>
        <fullName evidence="2">Lipolytic protein G-D-S-L family</fullName>
    </submittedName>
</protein>
<accession>K8E0V8</accession>
<dbReference type="Gene3D" id="3.40.220.10">
    <property type="entry name" value="Leucine Aminopeptidase, subunit E, domain 1"/>
    <property type="match status" value="1"/>
</dbReference>
<dbReference type="SUPFAM" id="SSF52266">
    <property type="entry name" value="SGNH hydrolase"/>
    <property type="match status" value="1"/>
</dbReference>
<keyword evidence="3" id="KW-1185">Reference proteome</keyword>
<proteinExistence type="predicted"/>
<evidence type="ECO:0000313" key="2">
    <source>
        <dbReference type="EMBL" id="CCO09284.1"/>
    </source>
</evidence>
<evidence type="ECO:0000259" key="1">
    <source>
        <dbReference type="Pfam" id="PF13472"/>
    </source>
</evidence>
<evidence type="ECO:0000313" key="3">
    <source>
        <dbReference type="Proteomes" id="UP000009315"/>
    </source>
</evidence>
<dbReference type="RefSeq" id="WP_008413229.1">
    <property type="nucleotide sequence ID" value="NZ_CAOS01000014.1"/>
</dbReference>
<dbReference type="CDD" id="cd04501">
    <property type="entry name" value="SGNH_hydrolase_like_4"/>
    <property type="match status" value="1"/>
</dbReference>
<dbReference type="InterPro" id="IPR013830">
    <property type="entry name" value="SGNH_hydro"/>
</dbReference>
<reference evidence="2 3" key="1">
    <citation type="journal article" date="2013" name="Genome Announc.">
        <title>Genome Sequence of the Sulfate-Reducing Bacterium Desulfotomaculum hydrothermale Lam5(T).</title>
        <authorList>
            <person name="Amin O."/>
            <person name="Fardeau M.L."/>
            <person name="Valette O."/>
            <person name="Hirschler-Rea A."/>
            <person name="Barbe V."/>
            <person name="Medigue C."/>
            <person name="Vacherie B."/>
            <person name="Ollivier B."/>
            <person name="Bertin P.N."/>
            <person name="Dolla A."/>
        </authorList>
    </citation>
    <scope>NUCLEOTIDE SEQUENCE [LARGE SCALE GENOMIC DNA]</scope>
    <source>
        <strain evidence="3">Lam5 / DSM 18033</strain>
    </source>
</reference>
<dbReference type="OrthoDB" id="9777593at2"/>
<dbReference type="InterPro" id="IPR043472">
    <property type="entry name" value="Macro_dom-like"/>
</dbReference>
<dbReference type="SUPFAM" id="SSF52949">
    <property type="entry name" value="Macro domain-like"/>
    <property type="match status" value="1"/>
</dbReference>
<dbReference type="AlphaFoldDB" id="K8E0V8"/>